<evidence type="ECO:0000313" key="5">
    <source>
        <dbReference type="Proteomes" id="UP000799771"/>
    </source>
</evidence>
<feature type="domain" description="RING-type" evidence="3">
    <location>
        <begin position="115"/>
        <end position="191"/>
    </location>
</feature>
<name>A0A6A5ZV76_9PLEO</name>
<dbReference type="GO" id="GO:0008270">
    <property type="term" value="F:zinc ion binding"/>
    <property type="evidence" value="ECO:0007669"/>
    <property type="project" value="UniProtKB-KW"/>
</dbReference>
<evidence type="ECO:0000256" key="2">
    <source>
        <dbReference type="SAM" id="Phobius"/>
    </source>
</evidence>
<dbReference type="RefSeq" id="XP_033517803.1">
    <property type="nucleotide sequence ID" value="XM_033662282.1"/>
</dbReference>
<reference evidence="4" key="1">
    <citation type="journal article" date="2020" name="Stud. Mycol.">
        <title>101 Dothideomycetes genomes: a test case for predicting lifestyles and emergence of pathogens.</title>
        <authorList>
            <person name="Haridas S."/>
            <person name="Albert R."/>
            <person name="Binder M."/>
            <person name="Bloem J."/>
            <person name="Labutti K."/>
            <person name="Salamov A."/>
            <person name="Andreopoulos B."/>
            <person name="Baker S."/>
            <person name="Barry K."/>
            <person name="Bills G."/>
            <person name="Bluhm B."/>
            <person name="Cannon C."/>
            <person name="Castanera R."/>
            <person name="Culley D."/>
            <person name="Daum C."/>
            <person name="Ezra D."/>
            <person name="Gonzalez J."/>
            <person name="Henrissat B."/>
            <person name="Kuo A."/>
            <person name="Liang C."/>
            <person name="Lipzen A."/>
            <person name="Lutzoni F."/>
            <person name="Magnuson J."/>
            <person name="Mondo S."/>
            <person name="Nolan M."/>
            <person name="Ohm R."/>
            <person name="Pangilinan J."/>
            <person name="Park H.-J."/>
            <person name="Ramirez L."/>
            <person name="Alfaro M."/>
            <person name="Sun H."/>
            <person name="Tritt A."/>
            <person name="Yoshinaga Y."/>
            <person name="Zwiers L.-H."/>
            <person name="Turgeon B."/>
            <person name="Goodwin S."/>
            <person name="Spatafora J."/>
            <person name="Crous P."/>
            <person name="Grigoriev I."/>
        </authorList>
    </citation>
    <scope>NUCLEOTIDE SEQUENCE</scope>
    <source>
        <strain evidence="4">CBS 119687</strain>
    </source>
</reference>
<dbReference type="InterPro" id="IPR001841">
    <property type="entry name" value="Znf_RING"/>
</dbReference>
<keyword evidence="2" id="KW-1133">Transmembrane helix</keyword>
<proteinExistence type="predicted"/>
<dbReference type="Pfam" id="PF13639">
    <property type="entry name" value="zf-RING_2"/>
    <property type="match status" value="1"/>
</dbReference>
<dbReference type="OrthoDB" id="8062037at2759"/>
<dbReference type="SMART" id="SM00184">
    <property type="entry name" value="RING"/>
    <property type="match status" value="1"/>
</dbReference>
<dbReference type="Gene3D" id="3.30.40.10">
    <property type="entry name" value="Zinc/RING finger domain, C3HC4 (zinc finger)"/>
    <property type="match status" value="1"/>
</dbReference>
<gene>
    <name evidence="4" type="ORF">P153DRAFT_165389</name>
</gene>
<keyword evidence="1" id="KW-0863">Zinc-finger</keyword>
<keyword evidence="2" id="KW-0812">Transmembrane</keyword>
<evidence type="ECO:0000259" key="3">
    <source>
        <dbReference type="PROSITE" id="PS50089"/>
    </source>
</evidence>
<evidence type="ECO:0000256" key="1">
    <source>
        <dbReference type="PROSITE-ProRule" id="PRU00175"/>
    </source>
</evidence>
<dbReference type="PROSITE" id="PS50089">
    <property type="entry name" value="ZF_RING_2"/>
    <property type="match status" value="1"/>
</dbReference>
<keyword evidence="2" id="KW-0472">Membrane</keyword>
<sequence>MPAIVRMVVEHTQRWDKRNVPNNQRDRSGMSPTAFSLLIPVLFLFFLGPPICVYFLRRRRQRLSRVGIPPRRAAVQRSDARAMLGSVTEVVGAARVGTLEEKSSVECISVLERECAICLSTLHGPSPPEPAQLRLSNEVVTANTAMEVPPAKAVSIEEEEILKLKVCGHEFHTECLVSWCALRKTSCPICRATYYTGEAEKTSNDEA</sequence>
<organism evidence="4 5">
    <name type="scientific">Dothidotthia symphoricarpi CBS 119687</name>
    <dbReference type="NCBI Taxonomy" id="1392245"/>
    <lineage>
        <taxon>Eukaryota</taxon>
        <taxon>Fungi</taxon>
        <taxon>Dikarya</taxon>
        <taxon>Ascomycota</taxon>
        <taxon>Pezizomycotina</taxon>
        <taxon>Dothideomycetes</taxon>
        <taxon>Pleosporomycetidae</taxon>
        <taxon>Pleosporales</taxon>
        <taxon>Dothidotthiaceae</taxon>
        <taxon>Dothidotthia</taxon>
    </lineage>
</organism>
<accession>A0A6A5ZV76</accession>
<dbReference type="EMBL" id="ML977528">
    <property type="protein sequence ID" value="KAF2123409.1"/>
    <property type="molecule type" value="Genomic_DNA"/>
</dbReference>
<keyword evidence="1" id="KW-0479">Metal-binding</keyword>
<evidence type="ECO:0000313" key="4">
    <source>
        <dbReference type="EMBL" id="KAF2123409.1"/>
    </source>
</evidence>
<keyword evidence="1" id="KW-0862">Zinc</keyword>
<dbReference type="SUPFAM" id="SSF57850">
    <property type="entry name" value="RING/U-box"/>
    <property type="match status" value="1"/>
</dbReference>
<dbReference type="PANTHER" id="PTHR45676">
    <property type="entry name" value="RING-H2 FINGER PROTEIN ATL51-RELATED"/>
    <property type="match status" value="1"/>
</dbReference>
<dbReference type="Proteomes" id="UP000799771">
    <property type="component" value="Unassembled WGS sequence"/>
</dbReference>
<keyword evidence="5" id="KW-1185">Reference proteome</keyword>
<protein>
    <recommendedName>
        <fullName evidence="3">RING-type domain-containing protein</fullName>
    </recommendedName>
</protein>
<feature type="transmembrane region" description="Helical" evidence="2">
    <location>
        <begin position="34"/>
        <end position="56"/>
    </location>
</feature>
<dbReference type="InterPro" id="IPR013083">
    <property type="entry name" value="Znf_RING/FYVE/PHD"/>
</dbReference>
<dbReference type="AlphaFoldDB" id="A0A6A5ZV76"/>
<dbReference type="GeneID" id="54402714"/>